<dbReference type="AlphaFoldDB" id="A0A1B6JJU2"/>
<sequence>MDEDWLVVRPLTPGQTYDFKVVAVDGEYSTESETQELEIFETDDPVIRRREDVATAGWFIGMMLAIAFLLLVLILVCIVKRNRGGKYAVHEREAAHGRHDYPDESGFHEYSQPLDNKSHGRGSMSSDPKAAPESDTDSMAEYGEGDTEGMNEDGSFIGLYGKQKKQGETSSGGFATLV</sequence>
<feature type="transmembrane region" description="Helical" evidence="6">
    <location>
        <begin position="58"/>
        <end position="79"/>
    </location>
</feature>
<feature type="compositionally biased region" description="Basic and acidic residues" evidence="5">
    <location>
        <begin position="98"/>
        <end position="107"/>
    </location>
</feature>
<evidence type="ECO:0000259" key="7">
    <source>
        <dbReference type="PROSITE" id="PS50853"/>
    </source>
</evidence>
<keyword evidence="4 6" id="KW-0472">Membrane</keyword>
<feature type="domain" description="Fibronectin type-III" evidence="7">
    <location>
        <begin position="1"/>
        <end position="45"/>
    </location>
</feature>
<feature type="compositionally biased region" description="Acidic residues" evidence="5">
    <location>
        <begin position="134"/>
        <end position="151"/>
    </location>
</feature>
<feature type="region of interest" description="Disordered" evidence="5">
    <location>
        <begin position="98"/>
        <end position="178"/>
    </location>
</feature>
<dbReference type="PROSITE" id="PS50853">
    <property type="entry name" value="FN3"/>
    <property type="match status" value="1"/>
</dbReference>
<evidence type="ECO:0000256" key="5">
    <source>
        <dbReference type="SAM" id="MobiDB-lite"/>
    </source>
</evidence>
<gene>
    <name evidence="8" type="ORF">g.46504</name>
</gene>
<evidence type="ECO:0000256" key="3">
    <source>
        <dbReference type="ARBA" id="ARBA00022989"/>
    </source>
</evidence>
<dbReference type="GO" id="GO:0016020">
    <property type="term" value="C:membrane"/>
    <property type="evidence" value="ECO:0007669"/>
    <property type="project" value="UniProtKB-SubCell"/>
</dbReference>
<evidence type="ECO:0000256" key="2">
    <source>
        <dbReference type="ARBA" id="ARBA00022692"/>
    </source>
</evidence>
<name>A0A1B6JJU2_9HEMI</name>
<dbReference type="InterPro" id="IPR026966">
    <property type="entry name" value="Neurofascin/L1/NrCAM_C"/>
</dbReference>
<dbReference type="EMBL" id="GECU01008155">
    <property type="protein sequence ID" value="JAS99551.1"/>
    <property type="molecule type" value="Transcribed_RNA"/>
</dbReference>
<evidence type="ECO:0000313" key="8">
    <source>
        <dbReference type="EMBL" id="JAS99551.1"/>
    </source>
</evidence>
<protein>
    <recommendedName>
        <fullName evidence="7">Fibronectin type-III domain-containing protein</fullName>
    </recommendedName>
</protein>
<keyword evidence="2 6" id="KW-0812">Transmembrane</keyword>
<evidence type="ECO:0000256" key="4">
    <source>
        <dbReference type="ARBA" id="ARBA00023136"/>
    </source>
</evidence>
<dbReference type="Pfam" id="PF13882">
    <property type="entry name" value="Bravo_FIGEY"/>
    <property type="match status" value="1"/>
</dbReference>
<feature type="compositionally biased region" description="Polar residues" evidence="5">
    <location>
        <begin position="168"/>
        <end position="178"/>
    </location>
</feature>
<proteinExistence type="predicted"/>
<evidence type="ECO:0000256" key="6">
    <source>
        <dbReference type="SAM" id="Phobius"/>
    </source>
</evidence>
<organism evidence="8">
    <name type="scientific">Homalodisca liturata</name>
    <dbReference type="NCBI Taxonomy" id="320908"/>
    <lineage>
        <taxon>Eukaryota</taxon>
        <taxon>Metazoa</taxon>
        <taxon>Ecdysozoa</taxon>
        <taxon>Arthropoda</taxon>
        <taxon>Hexapoda</taxon>
        <taxon>Insecta</taxon>
        <taxon>Pterygota</taxon>
        <taxon>Neoptera</taxon>
        <taxon>Paraneoptera</taxon>
        <taxon>Hemiptera</taxon>
        <taxon>Auchenorrhyncha</taxon>
        <taxon>Membracoidea</taxon>
        <taxon>Cicadellidae</taxon>
        <taxon>Cicadellinae</taxon>
        <taxon>Proconiini</taxon>
        <taxon>Homalodisca</taxon>
    </lineage>
</organism>
<accession>A0A1B6JJU2</accession>
<comment type="subcellular location">
    <subcellularLocation>
        <location evidence="1">Membrane</location>
        <topology evidence="1">Single-pass membrane protein</topology>
    </subcellularLocation>
</comment>
<dbReference type="InterPro" id="IPR003961">
    <property type="entry name" value="FN3_dom"/>
</dbReference>
<keyword evidence="3 6" id="KW-1133">Transmembrane helix</keyword>
<reference evidence="8" key="1">
    <citation type="submission" date="2015-11" db="EMBL/GenBank/DDBJ databases">
        <title>De novo transcriptome assembly of four potential Pierce s Disease insect vectors from Arizona vineyards.</title>
        <authorList>
            <person name="Tassone E.E."/>
        </authorList>
    </citation>
    <scope>NUCLEOTIDE SEQUENCE</scope>
</reference>
<evidence type="ECO:0000256" key="1">
    <source>
        <dbReference type="ARBA" id="ARBA00004167"/>
    </source>
</evidence>